<feature type="domain" description="Rieske" evidence="6">
    <location>
        <begin position="164"/>
        <end position="259"/>
    </location>
</feature>
<dbReference type="OrthoDB" id="593800at2"/>
<keyword evidence="2" id="KW-0479">Metal-binding</keyword>
<keyword evidence="1" id="KW-0001">2Fe-2S</keyword>
<reference evidence="7 8" key="1">
    <citation type="submission" date="2018-08" db="EMBL/GenBank/DDBJ databases">
        <title>Chitinophagaceae sp. K23C18032701, a novel bacterium isolated from forest soil.</title>
        <authorList>
            <person name="Wang C."/>
        </authorList>
    </citation>
    <scope>NUCLEOTIDE SEQUENCE [LARGE SCALE GENOMIC DNA]</scope>
    <source>
        <strain evidence="7 8">K23C18032701</strain>
    </source>
</reference>
<dbReference type="GO" id="GO:0051537">
    <property type="term" value="F:2 iron, 2 sulfur cluster binding"/>
    <property type="evidence" value="ECO:0007669"/>
    <property type="project" value="UniProtKB-KW"/>
</dbReference>
<protein>
    <submittedName>
        <fullName evidence="7">DUF2231 domain-containing protein</fullName>
    </submittedName>
</protein>
<dbReference type="AlphaFoldDB" id="A0A3E1NEV8"/>
<evidence type="ECO:0000256" key="5">
    <source>
        <dbReference type="SAM" id="Phobius"/>
    </source>
</evidence>
<evidence type="ECO:0000256" key="2">
    <source>
        <dbReference type="ARBA" id="ARBA00022723"/>
    </source>
</evidence>
<proteinExistence type="predicted"/>
<evidence type="ECO:0000259" key="6">
    <source>
        <dbReference type="PROSITE" id="PS51296"/>
    </source>
</evidence>
<feature type="transmembrane region" description="Helical" evidence="5">
    <location>
        <begin position="12"/>
        <end position="36"/>
    </location>
</feature>
<dbReference type="Pfam" id="PF09990">
    <property type="entry name" value="DUF2231"/>
    <property type="match status" value="1"/>
</dbReference>
<dbReference type="GO" id="GO:0046872">
    <property type="term" value="F:metal ion binding"/>
    <property type="evidence" value="ECO:0007669"/>
    <property type="project" value="UniProtKB-KW"/>
</dbReference>
<gene>
    <name evidence="7" type="ORF">DXN05_20715</name>
</gene>
<dbReference type="Proteomes" id="UP000261284">
    <property type="component" value="Unassembled WGS sequence"/>
</dbReference>
<keyword evidence="5" id="KW-0812">Transmembrane</keyword>
<dbReference type="InterPro" id="IPR019251">
    <property type="entry name" value="DUF2231_TM"/>
</dbReference>
<evidence type="ECO:0000313" key="8">
    <source>
        <dbReference type="Proteomes" id="UP000261284"/>
    </source>
</evidence>
<comment type="caution">
    <text evidence="7">The sequence shown here is derived from an EMBL/GenBank/DDBJ whole genome shotgun (WGS) entry which is preliminary data.</text>
</comment>
<evidence type="ECO:0000256" key="4">
    <source>
        <dbReference type="ARBA" id="ARBA00023014"/>
    </source>
</evidence>
<name>A0A3E1NEV8_9BACT</name>
<dbReference type="PROSITE" id="PS51296">
    <property type="entry name" value="RIESKE"/>
    <property type="match status" value="1"/>
</dbReference>
<sequence>MQSKANIKGHPLHPILIVFPVAFFTGTLFFDCWGAFSDHAPYFDTAYHLQVLGIFTALVAAVPGFIDYLRVVPPESSAKKRATSHGLLNIGMTIMFSIACIYRQSLNAHITVLLLLETAGFACMAIAGWMGGTLVYRNQIAVHNLYAEAGKWKEELIDTPGKSFVVAASGELKVNQLKLVIINGKRIAIGKTAEGYVAFDDHCSHKGGSLADGAMICGTVQCPWHGSQFSVTTGAVKAGPAKEAIPVYPVSEHDGKVYVTLE</sequence>
<accession>A0A3E1NEV8</accession>
<feature type="transmembrane region" description="Helical" evidence="5">
    <location>
        <begin position="48"/>
        <end position="66"/>
    </location>
</feature>
<dbReference type="EMBL" id="QTJU01000010">
    <property type="protein sequence ID" value="RFM26334.1"/>
    <property type="molecule type" value="Genomic_DNA"/>
</dbReference>
<evidence type="ECO:0000256" key="1">
    <source>
        <dbReference type="ARBA" id="ARBA00022714"/>
    </source>
</evidence>
<dbReference type="RefSeq" id="WP_116849206.1">
    <property type="nucleotide sequence ID" value="NZ_QTJU01000010.1"/>
</dbReference>
<dbReference type="PANTHER" id="PTHR21496">
    <property type="entry name" value="FERREDOXIN-RELATED"/>
    <property type="match status" value="1"/>
</dbReference>
<dbReference type="InterPro" id="IPR017941">
    <property type="entry name" value="Rieske_2Fe-2S"/>
</dbReference>
<organism evidence="7 8">
    <name type="scientific">Deminuibacter soli</name>
    <dbReference type="NCBI Taxonomy" id="2291815"/>
    <lineage>
        <taxon>Bacteria</taxon>
        <taxon>Pseudomonadati</taxon>
        <taxon>Bacteroidota</taxon>
        <taxon>Chitinophagia</taxon>
        <taxon>Chitinophagales</taxon>
        <taxon>Chitinophagaceae</taxon>
        <taxon>Deminuibacter</taxon>
    </lineage>
</organism>
<keyword evidence="3" id="KW-0408">Iron</keyword>
<dbReference type="Gene3D" id="2.102.10.10">
    <property type="entry name" value="Rieske [2Fe-2S] iron-sulphur domain"/>
    <property type="match status" value="1"/>
</dbReference>
<feature type="transmembrane region" description="Helical" evidence="5">
    <location>
        <begin position="87"/>
        <end position="104"/>
    </location>
</feature>
<dbReference type="InterPro" id="IPR036922">
    <property type="entry name" value="Rieske_2Fe-2S_sf"/>
</dbReference>
<evidence type="ECO:0000313" key="7">
    <source>
        <dbReference type="EMBL" id="RFM26334.1"/>
    </source>
</evidence>
<keyword evidence="5" id="KW-1133">Transmembrane helix</keyword>
<feature type="transmembrane region" description="Helical" evidence="5">
    <location>
        <begin position="110"/>
        <end position="136"/>
    </location>
</feature>
<dbReference type="PANTHER" id="PTHR21496:SF23">
    <property type="entry name" value="3-PHENYLPROPIONATE_CINNAMIC ACID DIOXYGENASE FERREDOXIN SUBUNIT"/>
    <property type="match status" value="1"/>
</dbReference>
<keyword evidence="4" id="KW-0411">Iron-sulfur</keyword>
<dbReference type="SUPFAM" id="SSF50022">
    <property type="entry name" value="ISP domain"/>
    <property type="match status" value="1"/>
</dbReference>
<keyword evidence="8" id="KW-1185">Reference proteome</keyword>
<keyword evidence="5" id="KW-0472">Membrane</keyword>
<evidence type="ECO:0000256" key="3">
    <source>
        <dbReference type="ARBA" id="ARBA00023004"/>
    </source>
</evidence>
<dbReference type="Pfam" id="PF00355">
    <property type="entry name" value="Rieske"/>
    <property type="match status" value="1"/>
</dbReference>